<dbReference type="SMART" id="SM00849">
    <property type="entry name" value="Lactamase_B"/>
    <property type="match status" value="1"/>
</dbReference>
<protein>
    <submittedName>
        <fullName evidence="3">Predicted protein</fullName>
    </submittedName>
</protein>
<dbReference type="GeneID" id="8862600"/>
<dbReference type="InterPro" id="IPR036866">
    <property type="entry name" value="RibonucZ/Hydroxyglut_hydro"/>
</dbReference>
<dbReference type="InterPro" id="IPR001279">
    <property type="entry name" value="Metallo-B-lactamas"/>
</dbReference>
<dbReference type="PANTHER" id="PTHR42951">
    <property type="entry name" value="METALLO-BETA-LACTAMASE DOMAIN-CONTAINING"/>
    <property type="match status" value="1"/>
</dbReference>
<reference evidence="3 4" key="1">
    <citation type="journal article" date="2010" name="Cell">
        <title>The genome of Naegleria gruberi illuminates early eukaryotic versatility.</title>
        <authorList>
            <person name="Fritz-Laylin L.K."/>
            <person name="Prochnik S.E."/>
            <person name="Ginger M.L."/>
            <person name="Dacks J.B."/>
            <person name="Carpenter M.L."/>
            <person name="Field M.C."/>
            <person name="Kuo A."/>
            <person name="Paredez A."/>
            <person name="Chapman J."/>
            <person name="Pham J."/>
            <person name="Shu S."/>
            <person name="Neupane R."/>
            <person name="Cipriano M."/>
            <person name="Mancuso J."/>
            <person name="Tu H."/>
            <person name="Salamov A."/>
            <person name="Lindquist E."/>
            <person name="Shapiro H."/>
            <person name="Lucas S."/>
            <person name="Grigoriev I.V."/>
            <person name="Cande W.Z."/>
            <person name="Fulton C."/>
            <person name="Rokhsar D.S."/>
            <person name="Dawson S.C."/>
        </authorList>
    </citation>
    <scope>NUCLEOTIDE SEQUENCE [LARGE SCALE GENOMIC DNA]</scope>
    <source>
        <strain evidence="3 4">NEG-M</strain>
    </source>
</reference>
<evidence type="ECO:0000259" key="2">
    <source>
        <dbReference type="SMART" id="SM00849"/>
    </source>
</evidence>
<feature type="domain" description="Metallo-beta-lactamase" evidence="2">
    <location>
        <begin position="72"/>
        <end position="271"/>
    </location>
</feature>
<dbReference type="Gene3D" id="3.60.15.10">
    <property type="entry name" value="Ribonuclease Z/Hydroxyacylglutathione hydrolase-like"/>
    <property type="match status" value="1"/>
</dbReference>
<evidence type="ECO:0000313" key="3">
    <source>
        <dbReference type="EMBL" id="EFC49445.1"/>
    </source>
</evidence>
<gene>
    <name evidence="3" type="ORF">NAEGRDRAFT_62834</name>
</gene>
<organism evidence="4">
    <name type="scientific">Naegleria gruberi</name>
    <name type="common">Amoeba</name>
    <dbReference type="NCBI Taxonomy" id="5762"/>
    <lineage>
        <taxon>Eukaryota</taxon>
        <taxon>Discoba</taxon>
        <taxon>Heterolobosea</taxon>
        <taxon>Tetramitia</taxon>
        <taxon>Eutetramitia</taxon>
        <taxon>Vahlkampfiidae</taxon>
        <taxon>Naegleria</taxon>
    </lineage>
</organism>
<evidence type="ECO:0000256" key="1">
    <source>
        <dbReference type="SAM" id="MobiDB-lite"/>
    </source>
</evidence>
<dbReference type="SUPFAM" id="SSF56281">
    <property type="entry name" value="Metallo-hydrolase/oxidoreductase"/>
    <property type="match status" value="1"/>
</dbReference>
<dbReference type="EMBL" id="GG738848">
    <property type="protein sequence ID" value="EFC49445.1"/>
    <property type="molecule type" value="Genomic_DNA"/>
</dbReference>
<accession>D2V1C2</accession>
<name>D2V1C2_NAEGR</name>
<feature type="region of interest" description="Disordered" evidence="1">
    <location>
        <begin position="1"/>
        <end position="24"/>
    </location>
</feature>
<feature type="compositionally biased region" description="Low complexity" evidence="1">
    <location>
        <begin position="1"/>
        <end position="17"/>
    </location>
</feature>
<dbReference type="PANTHER" id="PTHR42951:SF17">
    <property type="entry name" value="METALLO-BETA-LACTAMASE DOMAIN-CONTAINING PROTEIN"/>
    <property type="match status" value="1"/>
</dbReference>
<dbReference type="InParanoid" id="D2V1C2"/>
<dbReference type="RefSeq" id="XP_002682189.1">
    <property type="nucleotide sequence ID" value="XM_002682143.1"/>
</dbReference>
<evidence type="ECO:0000313" key="4">
    <source>
        <dbReference type="Proteomes" id="UP000006671"/>
    </source>
</evidence>
<dbReference type="OrthoDB" id="10250730at2759"/>
<dbReference type="Proteomes" id="UP000006671">
    <property type="component" value="Unassembled WGS sequence"/>
</dbReference>
<proteinExistence type="predicted"/>
<dbReference type="AlphaFoldDB" id="D2V1C2"/>
<dbReference type="Pfam" id="PF00753">
    <property type="entry name" value="Lactamase_B"/>
    <property type="match status" value="1"/>
</dbReference>
<sequence length="293" mass="33161">MISVQSKSSSTNSNSNNIRKVSDKDIQRMNEKDRVFSILDNEVIAIDIFPKSNVFLVKCNWEECNNLQQESNKYAHLNINKKAKYILIDTATHGDELELIKQLDKVAGITPNDLSLILITHAHFDHAGGAWYFKKHYPHVPIACPEYEADLLRKGEGAPSVPAGISAKILKIRGDRKIIIPFEPDLTFWGGESLEEFGVKATLKNMKGHTEGCLVVLMDNKKAAIINDIMGGGFISYGKPAYHFYLYDKVEIVKSVKWAYEEGYQTFLVTHGFAFTREPLGPWLKKQIKKLKM</sequence>
<keyword evidence="4" id="KW-1185">Reference proteome</keyword>
<dbReference type="KEGG" id="ngr:NAEGRDRAFT_62834"/>
<dbReference type="InterPro" id="IPR050855">
    <property type="entry name" value="NDM-1-like"/>
</dbReference>
<dbReference type="VEuPathDB" id="AmoebaDB:NAEGRDRAFT_62834"/>